<dbReference type="InterPro" id="IPR011701">
    <property type="entry name" value="MFS"/>
</dbReference>
<name>A0A917H3Z7_9MICC</name>
<dbReference type="GO" id="GO:0005886">
    <property type="term" value="C:plasma membrane"/>
    <property type="evidence" value="ECO:0007669"/>
    <property type="project" value="UniProtKB-SubCell"/>
</dbReference>
<evidence type="ECO:0000256" key="5">
    <source>
        <dbReference type="ARBA" id="ARBA00023136"/>
    </source>
</evidence>
<accession>A0A917H3Z7</accession>
<evidence type="ECO:0000313" key="9">
    <source>
        <dbReference type="Proteomes" id="UP000638848"/>
    </source>
</evidence>
<dbReference type="PROSITE" id="PS50850">
    <property type="entry name" value="MFS"/>
    <property type="match status" value="1"/>
</dbReference>
<organism evidence="8 9">
    <name type="scientific">Kocuria dechangensis</name>
    <dbReference type="NCBI Taxonomy" id="1176249"/>
    <lineage>
        <taxon>Bacteria</taxon>
        <taxon>Bacillati</taxon>
        <taxon>Actinomycetota</taxon>
        <taxon>Actinomycetes</taxon>
        <taxon>Micrococcales</taxon>
        <taxon>Micrococcaceae</taxon>
        <taxon>Kocuria</taxon>
    </lineage>
</organism>
<feature type="transmembrane region" description="Helical" evidence="6">
    <location>
        <begin position="156"/>
        <end position="176"/>
    </location>
</feature>
<feature type="transmembrane region" description="Helical" evidence="6">
    <location>
        <begin position="188"/>
        <end position="210"/>
    </location>
</feature>
<keyword evidence="5 6" id="KW-0472">Membrane</keyword>
<keyword evidence="2" id="KW-1003">Cell membrane</keyword>
<comment type="subcellular location">
    <subcellularLocation>
        <location evidence="1">Cell membrane</location>
        <topology evidence="1">Multi-pass membrane protein</topology>
    </subcellularLocation>
</comment>
<evidence type="ECO:0000256" key="4">
    <source>
        <dbReference type="ARBA" id="ARBA00022989"/>
    </source>
</evidence>
<dbReference type="AlphaFoldDB" id="A0A917H3Z7"/>
<dbReference type="SUPFAM" id="SSF103473">
    <property type="entry name" value="MFS general substrate transporter"/>
    <property type="match status" value="1"/>
</dbReference>
<feature type="transmembrane region" description="Helical" evidence="6">
    <location>
        <begin position="129"/>
        <end position="150"/>
    </location>
</feature>
<feature type="transmembrane region" description="Helical" evidence="6">
    <location>
        <begin position="216"/>
        <end position="239"/>
    </location>
</feature>
<dbReference type="InterPro" id="IPR050189">
    <property type="entry name" value="MFS_Efflux_Transporters"/>
</dbReference>
<gene>
    <name evidence="8" type="ORF">GCM10011374_33810</name>
</gene>
<proteinExistence type="predicted"/>
<feature type="transmembrane region" description="Helical" evidence="6">
    <location>
        <begin position="30"/>
        <end position="48"/>
    </location>
</feature>
<dbReference type="PANTHER" id="PTHR43124:SF3">
    <property type="entry name" value="CHLORAMPHENICOL EFFLUX PUMP RV0191"/>
    <property type="match status" value="1"/>
</dbReference>
<dbReference type="PANTHER" id="PTHR43124">
    <property type="entry name" value="PURINE EFFLUX PUMP PBUE"/>
    <property type="match status" value="1"/>
</dbReference>
<keyword evidence="3 6" id="KW-0812">Transmembrane</keyword>
<protein>
    <recommendedName>
        <fullName evidence="7">Major facilitator superfamily (MFS) profile domain-containing protein</fullName>
    </recommendedName>
</protein>
<dbReference type="InterPro" id="IPR036259">
    <property type="entry name" value="MFS_trans_sf"/>
</dbReference>
<comment type="caution">
    <text evidence="8">The sequence shown here is derived from an EMBL/GenBank/DDBJ whole genome shotgun (WGS) entry which is preliminary data.</text>
</comment>
<dbReference type="Proteomes" id="UP000638848">
    <property type="component" value="Unassembled WGS sequence"/>
</dbReference>
<dbReference type="Pfam" id="PF07690">
    <property type="entry name" value="MFS_1"/>
    <property type="match status" value="1"/>
</dbReference>
<keyword evidence="9" id="KW-1185">Reference proteome</keyword>
<reference evidence="8" key="2">
    <citation type="submission" date="2020-09" db="EMBL/GenBank/DDBJ databases">
        <authorList>
            <person name="Sun Q."/>
            <person name="Zhou Y."/>
        </authorList>
    </citation>
    <scope>NUCLEOTIDE SEQUENCE</scope>
    <source>
        <strain evidence="8">CGMCC 1.12187</strain>
    </source>
</reference>
<feature type="domain" description="Major facilitator superfamily (MFS) profile" evidence="7">
    <location>
        <begin position="1"/>
        <end position="308"/>
    </location>
</feature>
<dbReference type="InterPro" id="IPR020846">
    <property type="entry name" value="MFS_dom"/>
</dbReference>
<dbReference type="EMBL" id="BMEQ01000025">
    <property type="protein sequence ID" value="GGG66866.1"/>
    <property type="molecule type" value="Genomic_DNA"/>
</dbReference>
<keyword evidence="4 6" id="KW-1133">Transmembrane helix</keyword>
<evidence type="ECO:0000313" key="8">
    <source>
        <dbReference type="EMBL" id="GGG66866.1"/>
    </source>
</evidence>
<feature type="transmembrane region" description="Helical" evidence="6">
    <location>
        <begin position="251"/>
        <end position="272"/>
    </location>
</feature>
<feature type="transmembrane region" description="Helical" evidence="6">
    <location>
        <begin position="89"/>
        <end position="108"/>
    </location>
</feature>
<reference evidence="8" key="1">
    <citation type="journal article" date="2014" name="Int. J. Syst. Evol. Microbiol.">
        <title>Complete genome sequence of Corynebacterium casei LMG S-19264T (=DSM 44701T), isolated from a smear-ripened cheese.</title>
        <authorList>
            <consortium name="US DOE Joint Genome Institute (JGI-PGF)"/>
            <person name="Walter F."/>
            <person name="Albersmeier A."/>
            <person name="Kalinowski J."/>
            <person name="Ruckert C."/>
        </authorList>
    </citation>
    <scope>NUCLEOTIDE SEQUENCE</scope>
    <source>
        <strain evidence="8">CGMCC 1.12187</strain>
    </source>
</reference>
<feature type="transmembrane region" description="Helical" evidence="6">
    <location>
        <begin position="60"/>
        <end position="83"/>
    </location>
</feature>
<dbReference type="GO" id="GO:0022857">
    <property type="term" value="F:transmembrane transporter activity"/>
    <property type="evidence" value="ECO:0007669"/>
    <property type="project" value="InterPro"/>
</dbReference>
<dbReference type="Gene3D" id="1.20.1250.20">
    <property type="entry name" value="MFS general substrate transporter like domains"/>
    <property type="match status" value="1"/>
</dbReference>
<evidence type="ECO:0000259" key="7">
    <source>
        <dbReference type="PROSITE" id="PS50850"/>
    </source>
</evidence>
<feature type="transmembrane region" description="Helical" evidence="6">
    <location>
        <begin position="278"/>
        <end position="298"/>
    </location>
</feature>
<evidence type="ECO:0000256" key="6">
    <source>
        <dbReference type="SAM" id="Phobius"/>
    </source>
</evidence>
<evidence type="ECO:0000256" key="2">
    <source>
        <dbReference type="ARBA" id="ARBA00022475"/>
    </source>
</evidence>
<sequence>MLRVALAGGMVGGVASTLFSTYLPLLLARSFTGLMIGALYPTLLTLLGDSRTGVDRARSLSALQIYASLGTTTATLSAGTIAALLDWRLVFGLTALGCLALLCALRGATADAAEQPTAVLRQALSASALGVYALAVLMGAVLMGVLAYIAPALQHTGVGVGVAGVLAAGYGVGVISGAHLMRRLVRRFFRTGLIATGGTVLACACAVSALTLTPPVLAVTALLIGVSSAVLNVSVQGWATEVAPRARATSVSLFACSLFLGSSLSTFLTAGLAQQGRYGLIFSLALLASTALTVVAALGHASWMRRPGAGGRGPGAA</sequence>
<evidence type="ECO:0000256" key="3">
    <source>
        <dbReference type="ARBA" id="ARBA00022692"/>
    </source>
</evidence>
<evidence type="ECO:0000256" key="1">
    <source>
        <dbReference type="ARBA" id="ARBA00004651"/>
    </source>
</evidence>